<dbReference type="Proteomes" id="UP000622017">
    <property type="component" value="Unassembled WGS sequence"/>
</dbReference>
<dbReference type="Pfam" id="PF22777">
    <property type="entry name" value="VKGC_lumenal_dom"/>
    <property type="match status" value="1"/>
</dbReference>
<dbReference type="InterPro" id="IPR053935">
    <property type="entry name" value="VKGC_lumenal_dom"/>
</dbReference>
<comment type="subcellular location">
    <subcellularLocation>
        <location evidence="1">Endomembrane system</location>
        <topology evidence="1">Multi-pass membrane protein</topology>
    </subcellularLocation>
</comment>
<comment type="caution">
    <text evidence="9">The sequence shown here is derived from an EMBL/GenBank/DDBJ whole genome shotgun (WGS) entry which is preliminary data.</text>
</comment>
<dbReference type="PANTHER" id="PTHR12639:SF7">
    <property type="entry name" value="HTTM DOMAIN-CONTAINING PROTEIN"/>
    <property type="match status" value="1"/>
</dbReference>
<feature type="transmembrane region" description="Helical" evidence="7">
    <location>
        <begin position="205"/>
        <end position="223"/>
    </location>
</feature>
<dbReference type="PANTHER" id="PTHR12639">
    <property type="entry name" value="VITAMIN K-DEPENDENT GAMMA-CARBOXYLASE"/>
    <property type="match status" value="1"/>
</dbReference>
<keyword evidence="3 7" id="KW-1133">Transmembrane helix</keyword>
<dbReference type="InterPro" id="IPR007782">
    <property type="entry name" value="VKG_COase"/>
</dbReference>
<feature type="transmembrane region" description="Helical" evidence="7">
    <location>
        <begin position="230"/>
        <end position="254"/>
    </location>
</feature>
<evidence type="ECO:0000313" key="10">
    <source>
        <dbReference type="Proteomes" id="UP000622017"/>
    </source>
</evidence>
<feature type="transmembrane region" description="Helical" evidence="7">
    <location>
        <begin position="85"/>
        <end position="104"/>
    </location>
</feature>
<keyword evidence="10" id="KW-1185">Reference proteome</keyword>
<keyword evidence="5" id="KW-1015">Disulfide bond</keyword>
<feature type="domain" description="HTTM-like" evidence="8">
    <location>
        <begin position="9"/>
        <end position="268"/>
    </location>
</feature>
<evidence type="ECO:0000256" key="6">
    <source>
        <dbReference type="ARBA" id="ARBA00023239"/>
    </source>
</evidence>
<gene>
    <name evidence="9" type="ORF">H8B15_20655</name>
</gene>
<keyword evidence="6" id="KW-0456">Lyase</keyword>
<evidence type="ECO:0000313" key="9">
    <source>
        <dbReference type="EMBL" id="MBC6613344.1"/>
    </source>
</evidence>
<dbReference type="Pfam" id="PF05090">
    <property type="entry name" value="HTTM"/>
    <property type="match status" value="1"/>
</dbReference>
<dbReference type="SMART" id="SM00752">
    <property type="entry name" value="HTTM"/>
    <property type="match status" value="1"/>
</dbReference>
<evidence type="ECO:0000256" key="2">
    <source>
        <dbReference type="ARBA" id="ARBA00022692"/>
    </source>
</evidence>
<organism evidence="9 10">
    <name type="scientific">Hymenobacter citatus</name>
    <dbReference type="NCBI Taxonomy" id="2763506"/>
    <lineage>
        <taxon>Bacteria</taxon>
        <taxon>Pseudomonadati</taxon>
        <taxon>Bacteroidota</taxon>
        <taxon>Cytophagia</taxon>
        <taxon>Cytophagales</taxon>
        <taxon>Hymenobacteraceae</taxon>
        <taxon>Hymenobacter</taxon>
    </lineage>
</organism>
<evidence type="ECO:0000256" key="4">
    <source>
        <dbReference type="ARBA" id="ARBA00023136"/>
    </source>
</evidence>
<evidence type="ECO:0000256" key="1">
    <source>
        <dbReference type="ARBA" id="ARBA00004127"/>
    </source>
</evidence>
<dbReference type="EMBL" id="JACSCY010000030">
    <property type="protein sequence ID" value="MBC6613344.1"/>
    <property type="molecule type" value="Genomic_DNA"/>
</dbReference>
<feature type="transmembrane region" description="Helical" evidence="7">
    <location>
        <begin position="14"/>
        <end position="41"/>
    </location>
</feature>
<evidence type="ECO:0000259" key="8">
    <source>
        <dbReference type="SMART" id="SM00752"/>
    </source>
</evidence>
<sequence length="442" mass="49802">MRAWTAALFRPIDIAWLVVARVLIGSLLALEVAGSLALGYIREYTEPAFHFSYLFFTWLPTLPPAGMVGLHLLLIGLGVAVAAGWHFRFTAPALCLAFTWLFLAEQTRYINHFYLYALLAGLLALTPAHRAASADVRAGRTTASTTTPAWTRWLLQLQLGLVYFFAGLAKLNPDWWAGASLRIWLAPKAHYVLIGPLLAQSWLPVWMSRAGLAFDLLLVPLLLWRRTRLLALAAAAFFHLSNVLVFGLGTFPWFSLGLTVCLFLPPDWPRRAPKLRNWLAARVPLPTLPARPIIPRMAPVLLTFLSLYIAIQLLVPLRYLLYPGDVHWTEEGHQFAWHMMLRSKTGSVYYHVRRPDGQLDVVDPLHYLTPRQQRYLLSNPDALLQFAHFLARDYQQRGLGPVAVHAVSLVRLNGRPARPLVSPDVNLAALPRQVAPYKWISE</sequence>
<protein>
    <submittedName>
        <fullName evidence="9">HTTM domain-containing protein</fullName>
    </submittedName>
</protein>
<dbReference type="InterPro" id="IPR053934">
    <property type="entry name" value="HTTM_dom"/>
</dbReference>
<dbReference type="InterPro" id="IPR011020">
    <property type="entry name" value="HTTM-like"/>
</dbReference>
<evidence type="ECO:0000256" key="5">
    <source>
        <dbReference type="ARBA" id="ARBA00023157"/>
    </source>
</evidence>
<proteinExistence type="predicted"/>
<reference evidence="9 10" key="1">
    <citation type="submission" date="2020-08" db="EMBL/GenBank/DDBJ databases">
        <title>Hymenobacter sp.</title>
        <authorList>
            <person name="Kim M.K."/>
        </authorList>
    </citation>
    <scope>NUCLEOTIDE SEQUENCE [LARGE SCALE GENOMIC DNA]</scope>
    <source>
        <strain evidence="9 10">BT507</strain>
    </source>
</reference>
<feature type="transmembrane region" description="Helical" evidence="7">
    <location>
        <begin position="53"/>
        <end position="79"/>
    </location>
</feature>
<feature type="transmembrane region" description="Helical" evidence="7">
    <location>
        <begin position="293"/>
        <end position="315"/>
    </location>
</feature>
<feature type="transmembrane region" description="Helical" evidence="7">
    <location>
        <begin position="150"/>
        <end position="169"/>
    </location>
</feature>
<keyword evidence="4 7" id="KW-0472">Membrane</keyword>
<dbReference type="RefSeq" id="WP_187321546.1">
    <property type="nucleotide sequence ID" value="NZ_JACSCY010000030.1"/>
</dbReference>
<keyword evidence="2 7" id="KW-0812">Transmembrane</keyword>
<name>A0ABR7MQI4_9BACT</name>
<evidence type="ECO:0000256" key="3">
    <source>
        <dbReference type="ARBA" id="ARBA00022989"/>
    </source>
</evidence>
<accession>A0ABR7MQI4</accession>
<evidence type="ECO:0000256" key="7">
    <source>
        <dbReference type="SAM" id="Phobius"/>
    </source>
</evidence>
<feature type="transmembrane region" description="Helical" evidence="7">
    <location>
        <begin position="113"/>
        <end position="130"/>
    </location>
</feature>